<evidence type="ECO:0000313" key="2">
    <source>
        <dbReference type="Proteomes" id="UP000198908"/>
    </source>
</evidence>
<evidence type="ECO:0000313" key="1">
    <source>
        <dbReference type="EMBL" id="SDC56348.1"/>
    </source>
</evidence>
<sequence>MADIVEIAAAPDIDWSEAGTEMQLSTIKKKTFSATFSEETVFHLRYGESAVSKMNKGVLDRLVAAHRGEILSLKDISACLEDKSQGTFFSRTRVASYVGPLLVELGYAVWEGKRLRFA</sequence>
<gene>
    <name evidence="1" type="ORF">SAMN05421548_10810</name>
</gene>
<proteinExistence type="predicted"/>
<dbReference type="EMBL" id="FMYQ01000008">
    <property type="protein sequence ID" value="SDC56348.1"/>
    <property type="molecule type" value="Genomic_DNA"/>
</dbReference>
<dbReference type="RefSeq" id="WP_091996740.1">
    <property type="nucleotide sequence ID" value="NZ_FMYQ01000008.1"/>
</dbReference>
<reference evidence="2" key="1">
    <citation type="submission" date="2016-09" db="EMBL/GenBank/DDBJ databases">
        <authorList>
            <person name="Varghese N."/>
            <person name="Submissions S."/>
        </authorList>
    </citation>
    <scope>NUCLEOTIDE SEQUENCE [LARGE SCALE GENOMIC DNA]</scope>
    <source>
        <strain evidence="2">TNe-862</strain>
    </source>
</reference>
<protein>
    <submittedName>
        <fullName evidence="1">Uncharacterized protein</fullName>
    </submittedName>
</protein>
<dbReference type="Proteomes" id="UP000198908">
    <property type="component" value="Unassembled WGS sequence"/>
</dbReference>
<dbReference type="AlphaFoldDB" id="A0A1G6ML50"/>
<name>A0A1G6ML50_9BURK</name>
<dbReference type="STRING" id="416944.SAMN05421548_10810"/>
<organism evidence="1 2">
    <name type="scientific">Paraburkholderia lycopersici</name>
    <dbReference type="NCBI Taxonomy" id="416944"/>
    <lineage>
        <taxon>Bacteria</taxon>
        <taxon>Pseudomonadati</taxon>
        <taxon>Pseudomonadota</taxon>
        <taxon>Betaproteobacteria</taxon>
        <taxon>Burkholderiales</taxon>
        <taxon>Burkholderiaceae</taxon>
        <taxon>Paraburkholderia</taxon>
    </lineage>
</organism>
<keyword evidence="2" id="KW-1185">Reference proteome</keyword>
<accession>A0A1G6ML50</accession>